<comment type="caution">
    <text evidence="1">The sequence shown here is derived from an EMBL/GenBank/DDBJ whole genome shotgun (WGS) entry which is preliminary data.</text>
</comment>
<accession>A0ACC2V652</accession>
<protein>
    <submittedName>
        <fullName evidence="1">Uncharacterized protein</fullName>
    </submittedName>
</protein>
<proteinExistence type="predicted"/>
<organism evidence="1 2">
    <name type="scientific">Naganishia adeliensis</name>
    <dbReference type="NCBI Taxonomy" id="92952"/>
    <lineage>
        <taxon>Eukaryota</taxon>
        <taxon>Fungi</taxon>
        <taxon>Dikarya</taxon>
        <taxon>Basidiomycota</taxon>
        <taxon>Agaricomycotina</taxon>
        <taxon>Tremellomycetes</taxon>
        <taxon>Filobasidiales</taxon>
        <taxon>Filobasidiaceae</taxon>
        <taxon>Naganishia</taxon>
    </lineage>
</organism>
<reference evidence="1" key="1">
    <citation type="submission" date="2023-04" db="EMBL/GenBank/DDBJ databases">
        <title>Draft Genome sequencing of Naganishia species isolated from polar environments using Oxford Nanopore Technology.</title>
        <authorList>
            <person name="Leo P."/>
            <person name="Venkateswaran K."/>
        </authorList>
    </citation>
    <scope>NUCLEOTIDE SEQUENCE</scope>
    <source>
        <strain evidence="1">MNA-CCFEE 5262</strain>
    </source>
</reference>
<evidence type="ECO:0000313" key="1">
    <source>
        <dbReference type="EMBL" id="KAJ9094336.1"/>
    </source>
</evidence>
<gene>
    <name evidence="1" type="ORF">QFC20_006904</name>
</gene>
<sequence>MSRISQPELKKARLPSLYMDRRVYVHVQANRGMSGVLRGYDMFLNLVLEQAFEEMGAGERKPCGTAIIRGNSVASLELVDAQKVYQERAPVGAPRA</sequence>
<dbReference type="Proteomes" id="UP001230649">
    <property type="component" value="Unassembled WGS sequence"/>
</dbReference>
<name>A0ACC2V652_9TREE</name>
<dbReference type="EMBL" id="JASBWS010000139">
    <property type="protein sequence ID" value="KAJ9094336.1"/>
    <property type="molecule type" value="Genomic_DNA"/>
</dbReference>
<evidence type="ECO:0000313" key="2">
    <source>
        <dbReference type="Proteomes" id="UP001230649"/>
    </source>
</evidence>
<keyword evidence="2" id="KW-1185">Reference proteome</keyword>